<feature type="compositionally biased region" description="Basic and acidic residues" evidence="3">
    <location>
        <begin position="257"/>
        <end position="266"/>
    </location>
</feature>
<dbReference type="AlphaFoldDB" id="A0A369JYL2"/>
<evidence type="ECO:0000256" key="1">
    <source>
        <dbReference type="ARBA" id="ARBA00006395"/>
    </source>
</evidence>
<dbReference type="GO" id="GO:0000712">
    <property type="term" value="P:resolution of meiotic recombination intermediates"/>
    <property type="evidence" value="ECO:0007669"/>
    <property type="project" value="TreeGrafter"/>
</dbReference>
<feature type="domain" description="RMI1 N-terminal" evidence="5">
    <location>
        <begin position="16"/>
        <end position="63"/>
    </location>
</feature>
<dbReference type="GO" id="GO:0016604">
    <property type="term" value="C:nuclear body"/>
    <property type="evidence" value="ECO:0007669"/>
    <property type="project" value="TreeGrafter"/>
</dbReference>
<dbReference type="PANTHER" id="PTHR14790:SF15">
    <property type="entry name" value="RECQ-MEDIATED GENOME INSTABILITY PROTEIN 1"/>
    <property type="match status" value="1"/>
</dbReference>
<organism evidence="6 7">
    <name type="scientific">Hypsizygus marmoreus</name>
    <name type="common">White beech mushroom</name>
    <name type="synonym">Agaricus marmoreus</name>
    <dbReference type="NCBI Taxonomy" id="39966"/>
    <lineage>
        <taxon>Eukaryota</taxon>
        <taxon>Fungi</taxon>
        <taxon>Dikarya</taxon>
        <taxon>Basidiomycota</taxon>
        <taxon>Agaricomycotina</taxon>
        <taxon>Agaricomycetes</taxon>
        <taxon>Agaricomycetidae</taxon>
        <taxon>Agaricales</taxon>
        <taxon>Tricholomatineae</taxon>
        <taxon>Lyophyllaceae</taxon>
        <taxon>Hypsizygus</taxon>
    </lineage>
</organism>
<dbReference type="GO" id="GO:0000724">
    <property type="term" value="P:double-strand break repair via homologous recombination"/>
    <property type="evidence" value="ECO:0007669"/>
    <property type="project" value="TreeGrafter"/>
</dbReference>
<proteinExistence type="inferred from homology"/>
<dbReference type="GO" id="GO:0031422">
    <property type="term" value="C:RecQ family helicase-topoisomerase III complex"/>
    <property type="evidence" value="ECO:0007669"/>
    <property type="project" value="TreeGrafter"/>
</dbReference>
<dbReference type="PANTHER" id="PTHR14790">
    <property type="entry name" value="RECQ-MEDIATED GENOME INSTABILITY PROTEIN 1 RMI1"/>
    <property type="match status" value="1"/>
</dbReference>
<evidence type="ECO:0000313" key="6">
    <source>
        <dbReference type="EMBL" id="RDB26422.1"/>
    </source>
</evidence>
<evidence type="ECO:0000256" key="2">
    <source>
        <dbReference type="ARBA" id="ARBA00018987"/>
    </source>
</evidence>
<feature type="region of interest" description="Disordered" evidence="3">
    <location>
        <begin position="221"/>
        <end position="322"/>
    </location>
</feature>
<evidence type="ECO:0000259" key="5">
    <source>
        <dbReference type="Pfam" id="PF21000"/>
    </source>
</evidence>
<name>A0A369JYL2_HYPMA</name>
<dbReference type="SMART" id="SM01161">
    <property type="entry name" value="DUF1767"/>
    <property type="match status" value="1"/>
</dbReference>
<protein>
    <recommendedName>
        <fullName evidence="2">RecQ-mediated genome instability protein 1</fullName>
    </recommendedName>
</protein>
<reference evidence="6" key="1">
    <citation type="submission" date="2018-04" db="EMBL/GenBank/DDBJ databases">
        <title>Whole genome sequencing of Hypsizygus marmoreus.</title>
        <authorList>
            <person name="Choi I.-G."/>
            <person name="Min B."/>
            <person name="Kim J.-G."/>
            <person name="Kim S."/>
            <person name="Oh Y.-L."/>
            <person name="Kong W.-S."/>
            <person name="Park H."/>
            <person name="Jeong J."/>
            <person name="Song E.-S."/>
        </authorList>
    </citation>
    <scope>NUCLEOTIDE SEQUENCE [LARGE SCALE GENOMIC DNA]</scope>
    <source>
        <strain evidence="6">51987-8</strain>
    </source>
</reference>
<comment type="caution">
    <text evidence="6">The sequence shown here is derived from an EMBL/GenBank/DDBJ whole genome shotgun (WGS) entry which is preliminary data.</text>
</comment>
<evidence type="ECO:0000256" key="3">
    <source>
        <dbReference type="SAM" id="MobiDB-lite"/>
    </source>
</evidence>
<dbReference type="InParanoid" id="A0A369JYL2"/>
<dbReference type="InterPro" id="IPR049363">
    <property type="entry name" value="RMI1_N"/>
</dbReference>
<feature type="compositionally biased region" description="Polar residues" evidence="3">
    <location>
        <begin position="302"/>
        <end position="322"/>
    </location>
</feature>
<feature type="domain" description="RecQ mediated genome instability protein 1 OB-fold" evidence="4">
    <location>
        <begin position="71"/>
        <end position="211"/>
    </location>
</feature>
<dbReference type="EMBL" id="LUEZ02000040">
    <property type="protein sequence ID" value="RDB26422.1"/>
    <property type="molecule type" value="Genomic_DNA"/>
</dbReference>
<comment type="similarity">
    <text evidence="1">Belongs to the RMI1 family.</text>
</comment>
<dbReference type="Proteomes" id="UP000076154">
    <property type="component" value="Unassembled WGS sequence"/>
</dbReference>
<dbReference type="Pfam" id="PF08585">
    <property type="entry name" value="RMI1_N_C"/>
    <property type="match status" value="1"/>
</dbReference>
<dbReference type="OrthoDB" id="341511at2759"/>
<dbReference type="InterPro" id="IPR042470">
    <property type="entry name" value="RMI1_N_C_sf"/>
</dbReference>
<feature type="compositionally biased region" description="Low complexity" evidence="3">
    <location>
        <begin position="495"/>
        <end position="518"/>
    </location>
</feature>
<feature type="region of interest" description="Disordered" evidence="3">
    <location>
        <begin position="495"/>
        <end position="564"/>
    </location>
</feature>
<evidence type="ECO:0000313" key="7">
    <source>
        <dbReference type="Proteomes" id="UP000076154"/>
    </source>
</evidence>
<evidence type="ECO:0000259" key="4">
    <source>
        <dbReference type="Pfam" id="PF08585"/>
    </source>
</evidence>
<keyword evidence="7" id="KW-1185">Reference proteome</keyword>
<dbReference type="STRING" id="39966.A0A369JYL2"/>
<dbReference type="Pfam" id="PF21000">
    <property type="entry name" value="RMI1_N_N"/>
    <property type="match status" value="1"/>
</dbReference>
<gene>
    <name evidence="6" type="primary">rmi1</name>
    <name evidence="6" type="ORF">Hypma_006691</name>
</gene>
<sequence>MPVPPRVVDWVDRKYKRPRVDPEWLNDCYAWLTTEAGHNPDVNFQGLVDAIEHQILESNLCDSMLPGTGLPTHVALPDTTTTLRGILVEVASITEIAHSAFNLNQTRMAIEERIKDGNVDEGEGEGDIEVEGEGPMPKYPRGMLKFHLTDGTTTLPAIEYRSFPELCLDDMPLGYKMFLKDVHVRRGIAFLEPKTVVLLGHKTDDRDENRQTDFARALRFRMGLPEPPPPPENNLPVPNNAVPPAAQPIQPQQARNRSRDVVRSPLHEISLPPSPPHDPFENDDENLEPRRRRIPNRVPDLTASTSSMLVHTGQATNSGRRTENTSSYFATAVASGSGSRTAPAGSKSSISTTIDLVLSPHRRVGQPLFLGSPPPSPGPEDEHFWSDDELVDHDAENRRPGLSEAQRASLSGEDRFIFDFGHSAVRFIEEVKATSANEQNKGKGKHKASNTNGIGAYASSDDFGDDDFMFDNDALEAIDAVEQEAYAGRSRVVTVPPSSTVGASSGASARSQSSAVATNNDVAHPEVITIDDDDSDDGGGEDKALYLHHPLGMSGDESTTWEEV</sequence>
<feature type="compositionally biased region" description="Acidic residues" evidence="3">
    <location>
        <begin position="529"/>
        <end position="539"/>
    </location>
</feature>
<accession>A0A369JYL2</accession>
<feature type="compositionally biased region" description="Low complexity" evidence="3">
    <location>
        <begin position="234"/>
        <end position="254"/>
    </location>
</feature>
<dbReference type="InterPro" id="IPR013894">
    <property type="entry name" value="RMI1_OB"/>
</dbReference>
<dbReference type="Gene3D" id="2.40.50.770">
    <property type="entry name" value="RecQ-mediated genome instability protein Rmi1, C-terminal domain"/>
    <property type="match status" value="1"/>
</dbReference>